<evidence type="ECO:0000256" key="2">
    <source>
        <dbReference type="ARBA" id="ARBA00022679"/>
    </source>
</evidence>
<evidence type="ECO:0000256" key="1">
    <source>
        <dbReference type="ARBA" id="ARBA00010688"/>
    </source>
</evidence>
<dbReference type="PANTHER" id="PTHR46566">
    <property type="entry name" value="1-PHOSPHOFRUCTOKINASE-RELATED"/>
    <property type="match status" value="1"/>
</dbReference>
<gene>
    <name evidence="8" type="ORF">SAMN06264365_102759</name>
</gene>
<dbReference type="EMBL" id="FZNR01000002">
    <property type="protein sequence ID" value="SNR48393.1"/>
    <property type="molecule type" value="Genomic_DNA"/>
</dbReference>
<evidence type="ECO:0000259" key="7">
    <source>
        <dbReference type="Pfam" id="PF00294"/>
    </source>
</evidence>
<dbReference type="GO" id="GO:0016301">
    <property type="term" value="F:kinase activity"/>
    <property type="evidence" value="ECO:0007669"/>
    <property type="project" value="UniProtKB-KW"/>
</dbReference>
<name>A0A238WPY3_9ACTN</name>
<dbReference type="Pfam" id="PF00294">
    <property type="entry name" value="PfkB"/>
    <property type="match status" value="1"/>
</dbReference>
<keyword evidence="4 8" id="KW-0418">Kinase</keyword>
<evidence type="ECO:0000256" key="6">
    <source>
        <dbReference type="PIRNR" id="PIRNR000535"/>
    </source>
</evidence>
<sequence>MRMPNMSDGRVMVFAPAPQLTVTIEQHHDEPELHVHPGGQGIWQTRMLTSLGAKVTLCTAAGGEVGRVLTPLMTELAGVTMRLVTRDHGTGWYVHDRRSGSRQQIAERPGVPLSRHELDELYNLTLAEGLRAGIAILSGPAHPSVIKPEVYGRLATDLRANGCRVIADLCGRYLEEVLAAGLSVVKISHEELIKDGLASDGSTHELLNALVKLNSDGAEAVLVSRADEGALALVDNEIYSVTLPRLTAAEHRGAGDSMTAGVAATLAHGGSMTEAVRTGAAAGALNVTRHGLGTGHVDAVRVLTERVRLTPIRKAS</sequence>
<keyword evidence="9" id="KW-1185">Reference proteome</keyword>
<dbReference type="GO" id="GO:0005524">
    <property type="term" value="F:ATP binding"/>
    <property type="evidence" value="ECO:0007669"/>
    <property type="project" value="UniProtKB-KW"/>
</dbReference>
<evidence type="ECO:0000313" key="8">
    <source>
        <dbReference type="EMBL" id="SNR48393.1"/>
    </source>
</evidence>
<dbReference type="Proteomes" id="UP000198415">
    <property type="component" value="Unassembled WGS sequence"/>
</dbReference>
<proteinExistence type="inferred from homology"/>
<evidence type="ECO:0000256" key="5">
    <source>
        <dbReference type="ARBA" id="ARBA00022840"/>
    </source>
</evidence>
<keyword evidence="3" id="KW-0547">Nucleotide-binding</keyword>
<evidence type="ECO:0000313" key="9">
    <source>
        <dbReference type="Proteomes" id="UP000198415"/>
    </source>
</evidence>
<dbReference type="GO" id="GO:0016773">
    <property type="term" value="F:phosphotransferase activity, alcohol group as acceptor"/>
    <property type="evidence" value="ECO:0007669"/>
    <property type="project" value="InterPro"/>
</dbReference>
<dbReference type="InterPro" id="IPR017583">
    <property type="entry name" value="Tagatose/fructose_Pkinase"/>
</dbReference>
<comment type="similarity">
    <text evidence="1">Belongs to the carbohydrate kinase PfkB family.</text>
</comment>
<dbReference type="PIRSF" id="PIRSF000535">
    <property type="entry name" value="1PFK/6PFK/LacC"/>
    <property type="match status" value="1"/>
</dbReference>
<dbReference type="InterPro" id="IPR029056">
    <property type="entry name" value="Ribokinase-like"/>
</dbReference>
<dbReference type="InterPro" id="IPR011611">
    <property type="entry name" value="PfkB_dom"/>
</dbReference>
<accession>A0A238WPY3</accession>
<evidence type="ECO:0000256" key="4">
    <source>
        <dbReference type="ARBA" id="ARBA00022777"/>
    </source>
</evidence>
<dbReference type="SUPFAM" id="SSF53613">
    <property type="entry name" value="Ribokinase-like"/>
    <property type="match status" value="1"/>
</dbReference>
<evidence type="ECO:0000256" key="3">
    <source>
        <dbReference type="ARBA" id="ARBA00022741"/>
    </source>
</evidence>
<feature type="domain" description="Carbohydrate kinase PfkB" evidence="7">
    <location>
        <begin position="25"/>
        <end position="294"/>
    </location>
</feature>
<organism evidence="8 9">
    <name type="scientific">Actinoplanes regularis</name>
    <dbReference type="NCBI Taxonomy" id="52697"/>
    <lineage>
        <taxon>Bacteria</taxon>
        <taxon>Bacillati</taxon>
        <taxon>Actinomycetota</taxon>
        <taxon>Actinomycetes</taxon>
        <taxon>Micromonosporales</taxon>
        <taxon>Micromonosporaceae</taxon>
        <taxon>Actinoplanes</taxon>
    </lineage>
</organism>
<reference evidence="8 9" key="1">
    <citation type="submission" date="2017-06" db="EMBL/GenBank/DDBJ databases">
        <authorList>
            <person name="Kim H.J."/>
            <person name="Triplett B.A."/>
        </authorList>
    </citation>
    <scope>NUCLEOTIDE SEQUENCE [LARGE SCALE GENOMIC DNA]</scope>
    <source>
        <strain evidence="8 9">DSM 43151</strain>
    </source>
</reference>
<protein>
    <submittedName>
        <fullName evidence="8">1-phosphofructokinase</fullName>
    </submittedName>
</protein>
<keyword evidence="2 6" id="KW-0808">Transferase</keyword>
<dbReference type="AlphaFoldDB" id="A0A238WPY3"/>
<keyword evidence="5" id="KW-0067">ATP-binding</keyword>
<dbReference type="Gene3D" id="3.40.1190.20">
    <property type="match status" value="1"/>
</dbReference>
<dbReference type="GO" id="GO:0005975">
    <property type="term" value="P:carbohydrate metabolic process"/>
    <property type="evidence" value="ECO:0007669"/>
    <property type="project" value="InterPro"/>
</dbReference>
<dbReference type="PANTHER" id="PTHR46566:SF2">
    <property type="entry name" value="ATP-DEPENDENT 6-PHOSPHOFRUCTOKINASE ISOZYME 2"/>
    <property type="match status" value="1"/>
</dbReference>